<evidence type="ECO:0000256" key="3">
    <source>
        <dbReference type="ARBA" id="ARBA00022692"/>
    </source>
</evidence>
<proteinExistence type="inferred from homology"/>
<dbReference type="Pfam" id="PF24355">
    <property type="entry name" value="DUF7514"/>
    <property type="match status" value="1"/>
</dbReference>
<keyword evidence="9" id="KW-1185">Reference proteome</keyword>
<keyword evidence="5" id="KW-1133">Transmembrane helix</keyword>
<evidence type="ECO:0000256" key="2">
    <source>
        <dbReference type="ARBA" id="ARBA00006462"/>
    </source>
</evidence>
<organism evidence="8 9">
    <name type="scientific">Mortierella alpina</name>
    <name type="common">Oleaginous fungus</name>
    <name type="synonym">Mortierella renispora</name>
    <dbReference type="NCBI Taxonomy" id="64518"/>
    <lineage>
        <taxon>Eukaryota</taxon>
        <taxon>Fungi</taxon>
        <taxon>Fungi incertae sedis</taxon>
        <taxon>Mucoromycota</taxon>
        <taxon>Mortierellomycotina</taxon>
        <taxon>Mortierellomycetes</taxon>
        <taxon>Mortierellales</taxon>
        <taxon>Mortierellaceae</taxon>
        <taxon>Mortierella</taxon>
    </lineage>
</organism>
<feature type="domain" description="DUF7514" evidence="7">
    <location>
        <begin position="7"/>
        <end position="122"/>
    </location>
</feature>
<keyword evidence="6" id="KW-0472">Membrane</keyword>
<comment type="subcellular location">
    <subcellularLocation>
        <location evidence="1">Membrane</location>
        <topology evidence="1">Single-pass type II membrane protein</topology>
    </subcellularLocation>
</comment>
<evidence type="ECO:0000313" key="8">
    <source>
        <dbReference type="EMBL" id="KAF9956904.1"/>
    </source>
</evidence>
<dbReference type="InterPro" id="IPR055936">
    <property type="entry name" value="DUF7514"/>
</dbReference>
<dbReference type="Proteomes" id="UP000738359">
    <property type="component" value="Unassembled WGS sequence"/>
</dbReference>
<protein>
    <recommendedName>
        <fullName evidence="7">DUF7514 domain-containing protein</fullName>
    </recommendedName>
</protein>
<reference evidence="8" key="1">
    <citation type="journal article" date="2020" name="Fungal Divers.">
        <title>Resolving the Mortierellaceae phylogeny through synthesis of multi-gene phylogenetics and phylogenomics.</title>
        <authorList>
            <person name="Vandepol N."/>
            <person name="Liber J."/>
            <person name="Desiro A."/>
            <person name="Na H."/>
            <person name="Kennedy M."/>
            <person name="Barry K."/>
            <person name="Grigoriev I.V."/>
            <person name="Miller A.N."/>
            <person name="O'Donnell K."/>
            <person name="Stajich J.E."/>
            <person name="Bonito G."/>
        </authorList>
    </citation>
    <scope>NUCLEOTIDE SEQUENCE</scope>
    <source>
        <strain evidence="8">CK1249</strain>
    </source>
</reference>
<comment type="similarity">
    <text evidence="2">Belongs to the glycosyltransferase 31 family. Beta3-Gal-T subfamily.</text>
</comment>
<evidence type="ECO:0000256" key="1">
    <source>
        <dbReference type="ARBA" id="ARBA00004606"/>
    </source>
</evidence>
<dbReference type="AlphaFoldDB" id="A0A9P6J2T7"/>
<dbReference type="EMBL" id="JAAAHY010000810">
    <property type="protein sequence ID" value="KAF9956904.1"/>
    <property type="molecule type" value="Genomic_DNA"/>
</dbReference>
<keyword evidence="4" id="KW-0735">Signal-anchor</keyword>
<name>A0A9P6J2T7_MORAP</name>
<evidence type="ECO:0000256" key="6">
    <source>
        <dbReference type="ARBA" id="ARBA00023136"/>
    </source>
</evidence>
<accession>A0A9P6J2T7</accession>
<evidence type="ECO:0000313" key="9">
    <source>
        <dbReference type="Proteomes" id="UP000738359"/>
    </source>
</evidence>
<sequence>MAHHLPLLDYQYNPTETLRSFSDAVFNYLDAHYEPRNTQLLEPEKMRALLVSLSLPEAVGVNRQLSAMYFNIVFLAYTIQTVFTPHGPAVTRAGLLAYLRSEIMSDPESSGFVCFEQASREMRLGFSFVRSQFPPAADPRTKQTQSYIEASVNNIIRDMQWSEAAVYNEELEALKMRAAIEARGQQAALDLISPRTCYSCYRHPCTCRGSFTDLASLDLIWNKETYFETKFYSPSPSTARRMTEHNREKTLRHYPAGMARLEDVVDPKHPKKVLIYVLLTASQVETRGKAVIETWMDYANNRHPELGVHVVLAYDGKPTDVSQRVPMFPVKSTGYGDLYKKVYESFATVWELYGKDYDYFMKADDDLFVHVDRLAAVVANPALDPDSLQVYGYRDPTGSDMCWGGPGYILSRQALKEIYPHLKRCSDDFGLEEDISMAYCFTRYQFNVHNEPWKGCQGVMYNGAWLALAHIPPAESDHWALWNQPDVQFGIPITGVNEWKFRNFVTLHPFRSEEHHEPTMQQYYAFYYSATK</sequence>
<keyword evidence="3" id="KW-0812">Transmembrane</keyword>
<dbReference type="OrthoDB" id="661148at2759"/>
<dbReference type="Gene3D" id="3.90.550.50">
    <property type="match status" value="1"/>
</dbReference>
<evidence type="ECO:0000256" key="5">
    <source>
        <dbReference type="ARBA" id="ARBA00022989"/>
    </source>
</evidence>
<evidence type="ECO:0000256" key="4">
    <source>
        <dbReference type="ARBA" id="ARBA00022968"/>
    </source>
</evidence>
<dbReference type="PANTHER" id="PTHR23033">
    <property type="entry name" value="BETA1,3-GALACTOSYLTRANSFERASE"/>
    <property type="match status" value="1"/>
</dbReference>
<dbReference type="InterPro" id="IPR026050">
    <property type="entry name" value="C1GALT1/C1GALT1_chp1"/>
</dbReference>
<gene>
    <name evidence="8" type="ORF">BGZ70_009726</name>
</gene>
<evidence type="ECO:0000259" key="7">
    <source>
        <dbReference type="Pfam" id="PF24355"/>
    </source>
</evidence>
<comment type="caution">
    <text evidence="8">The sequence shown here is derived from an EMBL/GenBank/DDBJ whole genome shotgun (WGS) entry which is preliminary data.</text>
</comment>
<dbReference type="GO" id="GO:0016020">
    <property type="term" value="C:membrane"/>
    <property type="evidence" value="ECO:0007669"/>
    <property type="project" value="UniProtKB-SubCell"/>
</dbReference>